<protein>
    <submittedName>
        <fullName evidence="1">Uncharacterized protein</fullName>
    </submittedName>
</protein>
<evidence type="ECO:0000313" key="1">
    <source>
        <dbReference type="EMBL" id="ETL86424.1"/>
    </source>
</evidence>
<dbReference type="AlphaFoldDB" id="W2KP99"/>
<accession>W2KP99</accession>
<organism evidence="1">
    <name type="scientific">Phytophthora nicotianae</name>
    <name type="common">Potato buckeye rot agent</name>
    <name type="synonym">Phytophthora parasitica</name>
    <dbReference type="NCBI Taxonomy" id="4792"/>
    <lineage>
        <taxon>Eukaryota</taxon>
        <taxon>Sar</taxon>
        <taxon>Stramenopiles</taxon>
        <taxon>Oomycota</taxon>
        <taxon>Peronosporomycetes</taxon>
        <taxon>Peronosporales</taxon>
        <taxon>Peronosporaceae</taxon>
        <taxon>Phytophthora</taxon>
    </lineage>
</organism>
<dbReference type="OrthoDB" id="113131at2759"/>
<name>W2KP99_PHYNI</name>
<gene>
    <name evidence="1" type="ORF">L917_14141</name>
</gene>
<dbReference type="VEuPathDB" id="FungiDB:PPTG_20333"/>
<sequence>VSGQGSADFWDFCDGRADVYFLDRWCEHRQAGREFCSANLYPEDEDDSTQEAIVNEAVKKDSTTSQ</sequence>
<dbReference type="EMBL" id="KI681293">
    <property type="protein sequence ID" value="ETL86424.1"/>
    <property type="molecule type" value="Genomic_DNA"/>
</dbReference>
<reference evidence="1" key="1">
    <citation type="submission" date="2013-11" db="EMBL/GenBank/DDBJ databases">
        <title>The Genome Sequence of Phytophthora parasitica CHvinca01.</title>
        <authorList>
            <consortium name="The Broad Institute Genomics Platform"/>
            <person name="Russ C."/>
            <person name="Tyler B."/>
            <person name="Panabieres F."/>
            <person name="Shan W."/>
            <person name="Tripathy S."/>
            <person name="Grunwald N."/>
            <person name="Machado M."/>
            <person name="Johnson C.S."/>
            <person name="Arredondo F."/>
            <person name="Hong C."/>
            <person name="Coffey M."/>
            <person name="Young S.K."/>
            <person name="Zeng Q."/>
            <person name="Gargeya S."/>
            <person name="Fitzgerald M."/>
            <person name="Abouelleil A."/>
            <person name="Alvarado L."/>
            <person name="Chapman S.B."/>
            <person name="Gainer-Dewar J."/>
            <person name="Goldberg J."/>
            <person name="Griggs A."/>
            <person name="Gujja S."/>
            <person name="Hansen M."/>
            <person name="Howarth C."/>
            <person name="Imamovic A."/>
            <person name="Ireland A."/>
            <person name="Larimer J."/>
            <person name="McCowan C."/>
            <person name="Murphy C."/>
            <person name="Pearson M."/>
            <person name="Poon T.W."/>
            <person name="Priest M."/>
            <person name="Roberts A."/>
            <person name="Saif S."/>
            <person name="Shea T."/>
            <person name="Sykes S."/>
            <person name="Wortman J."/>
            <person name="Nusbaum C."/>
            <person name="Birren B."/>
        </authorList>
    </citation>
    <scope>NUCLEOTIDE SEQUENCE [LARGE SCALE GENOMIC DNA]</scope>
    <source>
        <strain evidence="1">CHvinca01</strain>
    </source>
</reference>
<proteinExistence type="predicted"/>
<feature type="non-terminal residue" evidence="1">
    <location>
        <position position="1"/>
    </location>
</feature>
<dbReference type="Proteomes" id="UP000054423">
    <property type="component" value="Unassembled WGS sequence"/>
</dbReference>